<feature type="region of interest" description="Disordered" evidence="1">
    <location>
        <begin position="1042"/>
        <end position="1086"/>
    </location>
</feature>
<feature type="region of interest" description="Disordered" evidence="1">
    <location>
        <begin position="67"/>
        <end position="91"/>
    </location>
</feature>
<proteinExistence type="predicted"/>
<evidence type="ECO:0000313" key="2">
    <source>
        <dbReference type="EMBL" id="EST46128.1"/>
    </source>
</evidence>
<protein>
    <submittedName>
        <fullName evidence="2">Uncharacterized protein</fullName>
    </submittedName>
</protein>
<organism evidence="2">
    <name type="scientific">Spironucleus salmonicida</name>
    <dbReference type="NCBI Taxonomy" id="348837"/>
    <lineage>
        <taxon>Eukaryota</taxon>
        <taxon>Metamonada</taxon>
        <taxon>Diplomonadida</taxon>
        <taxon>Hexamitidae</taxon>
        <taxon>Hexamitinae</taxon>
        <taxon>Spironucleus</taxon>
    </lineage>
</organism>
<dbReference type="AlphaFoldDB" id="V6LPG0"/>
<feature type="compositionally biased region" description="Pro residues" evidence="1">
    <location>
        <begin position="1051"/>
        <end position="1064"/>
    </location>
</feature>
<feature type="compositionally biased region" description="Polar residues" evidence="1">
    <location>
        <begin position="202"/>
        <end position="214"/>
    </location>
</feature>
<accession>V6LPG0</accession>
<reference evidence="3" key="2">
    <citation type="submission" date="2020-12" db="EMBL/GenBank/DDBJ databases">
        <title>New Spironucleus salmonicida genome in near-complete chromosomes.</title>
        <authorList>
            <person name="Xu F."/>
            <person name="Kurt Z."/>
            <person name="Jimenez-Gonzalez A."/>
            <person name="Astvaldsson A."/>
            <person name="Andersson J.O."/>
            <person name="Svard S.G."/>
        </authorList>
    </citation>
    <scope>NUCLEOTIDE SEQUENCE</scope>
    <source>
        <strain evidence="3">ATCC 50377</strain>
    </source>
</reference>
<dbReference type="Proteomes" id="UP000018208">
    <property type="component" value="Unassembled WGS sequence"/>
</dbReference>
<dbReference type="VEuPathDB" id="GiardiaDB:SS50377_24319"/>
<evidence type="ECO:0000313" key="4">
    <source>
        <dbReference type="Proteomes" id="UP000018208"/>
    </source>
</evidence>
<name>V6LPG0_9EUKA</name>
<evidence type="ECO:0000256" key="1">
    <source>
        <dbReference type="SAM" id="MobiDB-lite"/>
    </source>
</evidence>
<keyword evidence="4" id="KW-1185">Reference proteome</keyword>
<feature type="compositionally biased region" description="Polar residues" evidence="1">
    <location>
        <begin position="73"/>
        <end position="90"/>
    </location>
</feature>
<gene>
    <name evidence="2" type="ORF">SS50377_14125</name>
    <name evidence="3" type="ORF">SS50377_24319</name>
</gene>
<reference evidence="2 3" key="1">
    <citation type="journal article" date="2014" name="PLoS Genet.">
        <title>The Genome of Spironucleus salmonicida Highlights a Fish Pathogen Adapted to Fluctuating Environments.</title>
        <authorList>
            <person name="Xu F."/>
            <person name="Jerlstrom-Hultqvist J."/>
            <person name="Einarsson E."/>
            <person name="Astvaldsson A."/>
            <person name="Svard S.G."/>
            <person name="Andersson J.O."/>
        </authorList>
    </citation>
    <scope>NUCLEOTIDE SEQUENCE</scope>
    <source>
        <strain evidence="3">ATCC 50377</strain>
    </source>
</reference>
<sequence>MSDFFDQEPSPVINRRKNRRKQLSSDKLLNTSDILSETIQKDQQQDIILPPPSIFQAEIQQLVQLGDQPQPPLSTFNPEPQQIQQNQDNTLPPPPTFNHYHQQPSNIPVLVPPPQFPAIQSSPVVKHFEEEQIPSVDEIQREPSASFDCFAPHATIQKQEHSTFSAGDISVQQQRQFIVTELSNEMEFADDKTEKQNEAEVASQQNEENEQLKGTVQQYKQQVSNAQIQIAELRKIAEELKNSNSVLNETNIDLNHSLQNFQHQYQDLSNQNSSLQQEINSLLSQISEFGTGKQSDRSLIRNLEISLEESQMQRDQLALELKQIQSVQQVKQPVEPQYPQPIKRPKRRIRVSQVFEDVPDLFPLNFNTNAQQILSFLDINIAKERQTIPNALPTYRALTLAALRWKLIQTSPELAFLKSSDFLFQELLLEDFSDNQIHGSVTLDLEPLNDIKLKLATGKFEEAAIAAQNAGFFGVSQLIAGVETDAQKVASRLPECCSELMELVSMFRDLDGTNKAQFNPYNSNFHSNPQQFNGTIQQPNITHTAQSNSDSTHSDNQNTQNSNNNSTFHSISPSVPFHTLALTISQISHLSFSELKYRFANLIQSANNDLYLQQIILITASIPCHFNANFEFSFLKTGKSQTPSKPTHFHQFLQKMQKEFQTPPLEDFRLTEIYEFTFAKQNLGKVGQRMLCSFFTVENNLDDLTYNNTQQAPSNVLSYLSFFPHLLAFKAAFCGLSRKQAQQSKQIARQALFYAEILIKNITFLIQFQPENLHEMENEIEDEFSVYEVAVLPLKITEQTVRYPIVSASFQIWTGVGRAVSSYKKELKNMLQDNCSSLFAGDQSQMDLFYGKEVEIQVDKQEEEENEFFDAKSEEMSGLEVNEEFEVEENLFENPYLASASSKRLEKVATQELIKLQQVAENIVFQPVFTSDQPEIQLESPCIPEPVFMSPQVVSADEPTLFADFAAPSLPVIPQANQEQVQLTKESSQNDFFAPSTSKSSKNEIKDDKKQEETIKADPGKKLSKKWSSVYKRWVMVGEDGKEIAPEEDAIPPPPPSLGVPPPSIGRQEQQTQQRRGAAGRYKSVQ</sequence>
<feature type="compositionally biased region" description="Low complexity" evidence="1">
    <location>
        <begin position="1066"/>
        <end position="1086"/>
    </location>
</feature>
<feature type="compositionally biased region" description="Polar residues" evidence="1">
    <location>
        <begin position="985"/>
        <end position="1000"/>
    </location>
</feature>
<feature type="compositionally biased region" description="Basic and acidic residues" evidence="1">
    <location>
        <begin position="1001"/>
        <end position="1021"/>
    </location>
</feature>
<feature type="compositionally biased region" description="Low complexity" evidence="1">
    <location>
        <begin position="556"/>
        <end position="567"/>
    </location>
</feature>
<feature type="region of interest" description="Disordered" evidence="1">
    <location>
        <begin position="541"/>
        <end position="568"/>
    </location>
</feature>
<dbReference type="EMBL" id="AUWU02000004">
    <property type="protein sequence ID" value="KAH0574364.1"/>
    <property type="molecule type" value="Genomic_DNA"/>
</dbReference>
<feature type="compositionally biased region" description="Polar residues" evidence="1">
    <location>
        <begin position="541"/>
        <end position="555"/>
    </location>
</feature>
<evidence type="ECO:0000313" key="3">
    <source>
        <dbReference type="EMBL" id="KAH0574364.1"/>
    </source>
</evidence>
<dbReference type="EMBL" id="KI546085">
    <property type="protein sequence ID" value="EST46128.1"/>
    <property type="molecule type" value="Genomic_DNA"/>
</dbReference>
<feature type="region of interest" description="Disordered" evidence="1">
    <location>
        <begin position="193"/>
        <end position="214"/>
    </location>
</feature>
<feature type="region of interest" description="Disordered" evidence="1">
    <location>
        <begin position="1"/>
        <end position="25"/>
    </location>
</feature>
<feature type="region of interest" description="Disordered" evidence="1">
    <location>
        <begin position="985"/>
        <end position="1025"/>
    </location>
</feature>